<keyword evidence="2" id="KW-0611">Plant defense</keyword>
<evidence type="ECO:0000313" key="6">
    <source>
        <dbReference type="Proteomes" id="UP001279734"/>
    </source>
</evidence>
<evidence type="ECO:0000259" key="4">
    <source>
        <dbReference type="Pfam" id="PF23598"/>
    </source>
</evidence>
<dbReference type="EMBL" id="BSYO01000025">
    <property type="protein sequence ID" value="GMH22738.1"/>
    <property type="molecule type" value="Genomic_DNA"/>
</dbReference>
<evidence type="ECO:0000256" key="2">
    <source>
        <dbReference type="ARBA" id="ARBA00022821"/>
    </source>
</evidence>
<dbReference type="PANTHER" id="PTHR23155">
    <property type="entry name" value="DISEASE RESISTANCE PROTEIN RP"/>
    <property type="match status" value="1"/>
</dbReference>
<sequence>MAYDQSYRPVYNVLAMSYYDLPYYLKPCFLHLGNFPENYEIYAKKLYRMWIAEGIIASPIDRTLGKISLEQKAQYCLNELVEKYMVQVKKVGSKGRIKTCCLHNLIREVCLDIGKEENFICMMDLNQTNQNEPLLELNKRLRRLAIYIGEKANASLPKFLFKKASKIRSLLFFFDQDYEQLHCSRLRSVCNEFQLLRVLDLNGYNIKGSLPKEIKNLIYLRFLSLNRTRVTKVSSSIGYLGFLETLDLRVFHVVVTLPNVLWKLRQLKHLYFPSREVSTKQGYVIKRGEMMRLDGLQYLETLKNVDMDRVEFEGLNELKNMRKLTISRVSKKKNLDPFLKSSSIKHLSLEIDGSIVSENPEILSNCHPLHRLVINNGIHGPLRLEMFPKNLLRIELFNCEVGNDPMLVFERLPRLENLKLENCYGGTEMECSAGGFTKLTELAIINLSNLREWKVGAGALPNLKSIFILSSSNLVLPDVLPRDVEIYCNPCVKGIERYNWRCPYNLEQSE</sequence>
<evidence type="ECO:0000313" key="5">
    <source>
        <dbReference type="EMBL" id="GMH22738.1"/>
    </source>
</evidence>
<dbReference type="InterPro" id="IPR044974">
    <property type="entry name" value="Disease_R_plants"/>
</dbReference>
<evidence type="ECO:0000259" key="3">
    <source>
        <dbReference type="Pfam" id="PF23559"/>
    </source>
</evidence>
<keyword evidence="6" id="KW-1185">Reference proteome</keyword>
<feature type="domain" description="Disease resistance protein winged helix" evidence="3">
    <location>
        <begin position="35"/>
        <end position="109"/>
    </location>
</feature>
<accession>A0AAD3XYX9</accession>
<name>A0AAD3XYX9_NEPGR</name>
<comment type="caution">
    <text evidence="5">The sequence shown here is derived from an EMBL/GenBank/DDBJ whole genome shotgun (WGS) entry which is preliminary data.</text>
</comment>
<gene>
    <name evidence="5" type="ORF">Nepgr_024581</name>
</gene>
<organism evidence="5 6">
    <name type="scientific">Nepenthes gracilis</name>
    <name type="common">Slender pitcher plant</name>
    <dbReference type="NCBI Taxonomy" id="150966"/>
    <lineage>
        <taxon>Eukaryota</taxon>
        <taxon>Viridiplantae</taxon>
        <taxon>Streptophyta</taxon>
        <taxon>Embryophyta</taxon>
        <taxon>Tracheophyta</taxon>
        <taxon>Spermatophyta</taxon>
        <taxon>Magnoliopsida</taxon>
        <taxon>eudicotyledons</taxon>
        <taxon>Gunneridae</taxon>
        <taxon>Pentapetalae</taxon>
        <taxon>Caryophyllales</taxon>
        <taxon>Nepenthaceae</taxon>
        <taxon>Nepenthes</taxon>
    </lineage>
</organism>
<dbReference type="FunFam" id="1.10.10.10:FF:000322">
    <property type="entry name" value="Probable disease resistance protein At1g63360"/>
    <property type="match status" value="1"/>
</dbReference>
<dbReference type="Proteomes" id="UP001279734">
    <property type="component" value="Unassembled WGS sequence"/>
</dbReference>
<dbReference type="AlphaFoldDB" id="A0AAD3XYX9"/>
<dbReference type="InterPro" id="IPR032675">
    <property type="entry name" value="LRR_dom_sf"/>
</dbReference>
<keyword evidence="1" id="KW-0677">Repeat</keyword>
<dbReference type="Gene3D" id="3.80.10.10">
    <property type="entry name" value="Ribonuclease Inhibitor"/>
    <property type="match status" value="2"/>
</dbReference>
<dbReference type="Pfam" id="PF23598">
    <property type="entry name" value="LRR_14"/>
    <property type="match status" value="1"/>
</dbReference>
<feature type="domain" description="Disease resistance R13L4/SHOC-2-like LRR" evidence="4">
    <location>
        <begin position="179"/>
        <end position="466"/>
    </location>
</feature>
<dbReference type="Pfam" id="PF23559">
    <property type="entry name" value="WHD_DRP"/>
    <property type="match status" value="1"/>
</dbReference>
<dbReference type="GO" id="GO:0098542">
    <property type="term" value="P:defense response to other organism"/>
    <property type="evidence" value="ECO:0007669"/>
    <property type="project" value="TreeGrafter"/>
</dbReference>
<dbReference type="Gene3D" id="1.10.10.10">
    <property type="entry name" value="Winged helix-like DNA-binding domain superfamily/Winged helix DNA-binding domain"/>
    <property type="match status" value="1"/>
</dbReference>
<evidence type="ECO:0000256" key="1">
    <source>
        <dbReference type="ARBA" id="ARBA00022737"/>
    </source>
</evidence>
<dbReference type="InterPro" id="IPR036388">
    <property type="entry name" value="WH-like_DNA-bd_sf"/>
</dbReference>
<reference evidence="5" key="1">
    <citation type="submission" date="2023-05" db="EMBL/GenBank/DDBJ databases">
        <title>Nepenthes gracilis genome sequencing.</title>
        <authorList>
            <person name="Fukushima K."/>
        </authorList>
    </citation>
    <scope>NUCLEOTIDE SEQUENCE</scope>
    <source>
        <strain evidence="5">SING2019-196</strain>
    </source>
</reference>
<proteinExistence type="predicted"/>
<protein>
    <submittedName>
        <fullName evidence="5">Uncharacterized protein</fullName>
    </submittedName>
</protein>
<dbReference type="InterPro" id="IPR058922">
    <property type="entry name" value="WHD_DRP"/>
</dbReference>
<dbReference type="SUPFAM" id="SSF52058">
    <property type="entry name" value="L domain-like"/>
    <property type="match status" value="1"/>
</dbReference>
<dbReference type="PANTHER" id="PTHR23155:SF1185">
    <property type="entry name" value="DISEASE RESISTANCE RPP8-LIKE PROTEIN 3-RELATED"/>
    <property type="match status" value="1"/>
</dbReference>
<dbReference type="InterPro" id="IPR055414">
    <property type="entry name" value="LRR_R13L4/SHOC2-like"/>
</dbReference>